<organism evidence="4 5">
    <name type="scientific">Dongia sedimenti</name>
    <dbReference type="NCBI Taxonomy" id="3064282"/>
    <lineage>
        <taxon>Bacteria</taxon>
        <taxon>Pseudomonadati</taxon>
        <taxon>Pseudomonadota</taxon>
        <taxon>Alphaproteobacteria</taxon>
        <taxon>Rhodospirillales</taxon>
        <taxon>Dongiaceae</taxon>
        <taxon>Dongia</taxon>
    </lineage>
</organism>
<evidence type="ECO:0000259" key="3">
    <source>
        <dbReference type="PROSITE" id="PS50208"/>
    </source>
</evidence>
<comment type="caution">
    <text evidence="4">The sequence shown here is derived from an EMBL/GenBank/DDBJ whole genome shotgun (WGS) entry which is preliminary data.</text>
</comment>
<dbReference type="Proteomes" id="UP001230156">
    <property type="component" value="Unassembled WGS sequence"/>
</dbReference>
<protein>
    <submittedName>
        <fullName evidence="4">Caspase family protein</fullName>
    </submittedName>
</protein>
<evidence type="ECO:0000313" key="4">
    <source>
        <dbReference type="EMBL" id="MDQ7250172.1"/>
    </source>
</evidence>
<reference evidence="5" key="1">
    <citation type="submission" date="2023-08" db="EMBL/GenBank/DDBJ databases">
        <title>Rhodospirillaceae gen. nov., a novel taxon isolated from the Yangtze River Yuezi River estuary sludge.</title>
        <authorList>
            <person name="Ruan L."/>
        </authorList>
    </citation>
    <scope>NUCLEOTIDE SEQUENCE [LARGE SCALE GENOMIC DNA]</scope>
    <source>
        <strain evidence="5">R-7</strain>
    </source>
</reference>
<feature type="region of interest" description="Disordered" evidence="1">
    <location>
        <begin position="382"/>
        <end position="413"/>
    </location>
</feature>
<dbReference type="EMBL" id="JAUYVI010000006">
    <property type="protein sequence ID" value="MDQ7250172.1"/>
    <property type="molecule type" value="Genomic_DNA"/>
</dbReference>
<dbReference type="PROSITE" id="PS50208">
    <property type="entry name" value="CASPASE_P20"/>
    <property type="match status" value="1"/>
</dbReference>
<feature type="chain" id="PRO_5046470948" evidence="2">
    <location>
        <begin position="25"/>
        <end position="413"/>
    </location>
</feature>
<dbReference type="InterPro" id="IPR011600">
    <property type="entry name" value="Pept_C14_caspase"/>
</dbReference>
<feature type="signal peptide" evidence="2">
    <location>
        <begin position="1"/>
        <end position="24"/>
    </location>
</feature>
<keyword evidence="5" id="KW-1185">Reference proteome</keyword>
<feature type="compositionally biased region" description="Low complexity" evidence="1">
    <location>
        <begin position="404"/>
        <end position="413"/>
    </location>
</feature>
<dbReference type="SUPFAM" id="SSF52129">
    <property type="entry name" value="Caspase-like"/>
    <property type="match status" value="1"/>
</dbReference>
<feature type="domain" description="Caspase family p20" evidence="3">
    <location>
        <begin position="25"/>
        <end position="159"/>
    </location>
</feature>
<evidence type="ECO:0000256" key="2">
    <source>
        <dbReference type="SAM" id="SignalP"/>
    </source>
</evidence>
<accession>A0ABU0YR17</accession>
<feature type="compositionally biased region" description="Gly residues" evidence="1">
    <location>
        <begin position="390"/>
        <end position="403"/>
    </location>
</feature>
<dbReference type="InterPro" id="IPR052039">
    <property type="entry name" value="Caspase-related_regulators"/>
</dbReference>
<dbReference type="Gene3D" id="3.40.50.1460">
    <property type="match status" value="1"/>
</dbReference>
<dbReference type="InterPro" id="IPR029030">
    <property type="entry name" value="Caspase-like_dom_sf"/>
</dbReference>
<evidence type="ECO:0000256" key="1">
    <source>
        <dbReference type="SAM" id="MobiDB-lite"/>
    </source>
</evidence>
<proteinExistence type="predicted"/>
<dbReference type="PANTHER" id="PTHR22576:SF37">
    <property type="entry name" value="MUCOSA-ASSOCIATED LYMPHOID TISSUE LYMPHOMA TRANSLOCATION PROTEIN 1"/>
    <property type="match status" value="1"/>
</dbReference>
<gene>
    <name evidence="4" type="ORF">Q8A70_20950</name>
</gene>
<dbReference type="Pfam" id="PF00656">
    <property type="entry name" value="Peptidase_C14"/>
    <property type="match status" value="1"/>
</dbReference>
<dbReference type="InterPro" id="IPR001309">
    <property type="entry name" value="Pept_C14_p20"/>
</dbReference>
<sequence>MFGKIIAGAAGLCLLAMTFSSAQAEPRVALVIGNSNYGSEIGKLPNPVNDAGLMEQALRQTGFQVVKVTDADWKKMKRAIQDFGDKLAAAGPEATGLFFYAGHGVQVQGQNYLVPVGADISKEADVNIESVSADTILQQMEYAGTRVSIVVLDACRNNPLQRSFRSASRGLAPMQAAQGSFIAYSTSPGSVAADGQGKNSPYTAALAKTIVQPGVGIEEAFRDVRTQVMAATKDNQVPWDSSSLTAPFFFKPAAAQFTTATAAPAPKPAAAATPASLEVEKAVWDGIKDSKEAGDFQAYLTQYPNGVFAGVAKSRLASLGAGVPREQPAVPQEQPAAAPVAAEVSPEPVAVSVPAAEAPAGDGILRDSNGVDCRIMDATRSQADCKGISRSGGGGGGYSGGGSSKTSGSHGWN</sequence>
<dbReference type="PANTHER" id="PTHR22576">
    <property type="entry name" value="MUCOSA ASSOCIATED LYMPHOID TISSUE LYMPHOMA TRANSLOCATION PROTEIN 1/PARACASPASE"/>
    <property type="match status" value="1"/>
</dbReference>
<evidence type="ECO:0000313" key="5">
    <source>
        <dbReference type="Proteomes" id="UP001230156"/>
    </source>
</evidence>
<name>A0ABU0YR17_9PROT</name>
<keyword evidence="2" id="KW-0732">Signal</keyword>
<dbReference type="RefSeq" id="WP_379959076.1">
    <property type="nucleotide sequence ID" value="NZ_JAUYVI010000006.1"/>
</dbReference>